<dbReference type="PANTHER" id="PTHR11808">
    <property type="entry name" value="TRANS-SULFURATION ENZYME FAMILY MEMBER"/>
    <property type="match status" value="1"/>
</dbReference>
<dbReference type="GO" id="GO:0030170">
    <property type="term" value="F:pyridoxal phosphate binding"/>
    <property type="evidence" value="ECO:0007669"/>
    <property type="project" value="InterPro"/>
</dbReference>
<comment type="similarity">
    <text evidence="4">Belongs to the trans-sulfuration enzymes family.</text>
</comment>
<proteinExistence type="inferred from homology"/>
<protein>
    <recommendedName>
        <fullName evidence="7">Cystathionine gamma-synthase</fullName>
    </recommendedName>
</protein>
<keyword evidence="2 3" id="KW-0663">Pyridoxal phosphate</keyword>
<evidence type="ECO:0000256" key="1">
    <source>
        <dbReference type="ARBA" id="ARBA00001933"/>
    </source>
</evidence>
<evidence type="ECO:0008006" key="7">
    <source>
        <dbReference type="Google" id="ProtNLM"/>
    </source>
</evidence>
<evidence type="ECO:0000256" key="3">
    <source>
        <dbReference type="PIRSR" id="PIRSR001434-2"/>
    </source>
</evidence>
<dbReference type="PROSITE" id="PS00868">
    <property type="entry name" value="CYS_MET_METAB_PP"/>
    <property type="match status" value="1"/>
</dbReference>
<dbReference type="PANTHER" id="PTHR11808:SF35">
    <property type="entry name" value="CYSTATHIONINE GAMMA-SYNTHASE (AFU_ORTHOLOGUE AFUA_7G01590)"/>
    <property type="match status" value="1"/>
</dbReference>
<keyword evidence="6" id="KW-1185">Reference proteome</keyword>
<dbReference type="Proteomes" id="UP000054350">
    <property type="component" value="Unassembled WGS sequence"/>
</dbReference>
<reference evidence="6" key="2">
    <citation type="submission" date="2009-11" db="EMBL/GenBank/DDBJ databases">
        <title>The Genome Sequence of Allomyces macrogynus strain ATCC 38327.</title>
        <authorList>
            <consortium name="The Broad Institute Genome Sequencing Platform"/>
            <person name="Russ C."/>
            <person name="Cuomo C."/>
            <person name="Shea T."/>
            <person name="Young S.K."/>
            <person name="Zeng Q."/>
            <person name="Koehrsen M."/>
            <person name="Haas B."/>
            <person name="Borodovsky M."/>
            <person name="Guigo R."/>
            <person name="Alvarado L."/>
            <person name="Berlin A."/>
            <person name="Borenstein D."/>
            <person name="Chen Z."/>
            <person name="Engels R."/>
            <person name="Freedman E."/>
            <person name="Gellesch M."/>
            <person name="Goldberg J."/>
            <person name="Griggs A."/>
            <person name="Gujja S."/>
            <person name="Heiman D."/>
            <person name="Hepburn T."/>
            <person name="Howarth C."/>
            <person name="Jen D."/>
            <person name="Larson L."/>
            <person name="Lewis B."/>
            <person name="Mehta T."/>
            <person name="Park D."/>
            <person name="Pearson M."/>
            <person name="Roberts A."/>
            <person name="Saif S."/>
            <person name="Shenoy N."/>
            <person name="Sisk P."/>
            <person name="Stolte C."/>
            <person name="Sykes S."/>
            <person name="Walk T."/>
            <person name="White J."/>
            <person name="Yandava C."/>
            <person name="Burger G."/>
            <person name="Gray M.W."/>
            <person name="Holland P.W.H."/>
            <person name="King N."/>
            <person name="Lang F.B.F."/>
            <person name="Roger A.J."/>
            <person name="Ruiz-Trillo I."/>
            <person name="Lander E."/>
            <person name="Nusbaum C."/>
        </authorList>
    </citation>
    <scope>NUCLEOTIDE SEQUENCE [LARGE SCALE GENOMIC DNA]</scope>
    <source>
        <strain evidence="6">ATCC 38327</strain>
    </source>
</reference>
<gene>
    <name evidence="5" type="ORF">AMAG_15161</name>
</gene>
<evidence type="ECO:0000256" key="2">
    <source>
        <dbReference type="ARBA" id="ARBA00022898"/>
    </source>
</evidence>
<reference evidence="5 6" key="1">
    <citation type="submission" date="2009-11" db="EMBL/GenBank/DDBJ databases">
        <title>Annotation of Allomyces macrogynus ATCC 38327.</title>
        <authorList>
            <consortium name="The Broad Institute Genome Sequencing Platform"/>
            <person name="Russ C."/>
            <person name="Cuomo C."/>
            <person name="Burger G."/>
            <person name="Gray M.W."/>
            <person name="Holland P.W.H."/>
            <person name="King N."/>
            <person name="Lang F.B.F."/>
            <person name="Roger A.J."/>
            <person name="Ruiz-Trillo I."/>
            <person name="Young S.K."/>
            <person name="Zeng Q."/>
            <person name="Gargeya S."/>
            <person name="Fitzgerald M."/>
            <person name="Haas B."/>
            <person name="Abouelleil A."/>
            <person name="Alvarado L."/>
            <person name="Arachchi H.M."/>
            <person name="Berlin A."/>
            <person name="Chapman S.B."/>
            <person name="Gearin G."/>
            <person name="Goldberg J."/>
            <person name="Griggs A."/>
            <person name="Gujja S."/>
            <person name="Hansen M."/>
            <person name="Heiman D."/>
            <person name="Howarth C."/>
            <person name="Larimer J."/>
            <person name="Lui A."/>
            <person name="MacDonald P.J.P."/>
            <person name="McCowen C."/>
            <person name="Montmayeur A."/>
            <person name="Murphy C."/>
            <person name="Neiman D."/>
            <person name="Pearson M."/>
            <person name="Priest M."/>
            <person name="Roberts A."/>
            <person name="Saif S."/>
            <person name="Shea T."/>
            <person name="Sisk P."/>
            <person name="Stolte C."/>
            <person name="Sykes S."/>
            <person name="Wortman J."/>
            <person name="Nusbaum C."/>
            <person name="Birren B."/>
        </authorList>
    </citation>
    <scope>NUCLEOTIDE SEQUENCE [LARGE SCALE GENOMIC DNA]</scope>
    <source>
        <strain evidence="5 6">ATCC 38327</strain>
    </source>
</reference>
<dbReference type="SUPFAM" id="SSF53383">
    <property type="entry name" value="PLP-dependent transferases"/>
    <property type="match status" value="1"/>
</dbReference>
<dbReference type="InterPro" id="IPR054542">
    <property type="entry name" value="Cys_met_metab_PP"/>
</dbReference>
<accession>A0A0L0T5X3</accession>
<dbReference type="AlphaFoldDB" id="A0A0L0T5X3"/>
<evidence type="ECO:0000256" key="4">
    <source>
        <dbReference type="RuleBase" id="RU362118"/>
    </source>
</evidence>
<feature type="modified residue" description="N6-(pyridoxal phosphate)lysine" evidence="3">
    <location>
        <position position="236"/>
    </location>
</feature>
<evidence type="ECO:0000313" key="6">
    <source>
        <dbReference type="Proteomes" id="UP000054350"/>
    </source>
</evidence>
<dbReference type="OrthoDB" id="3512640at2759"/>
<organism evidence="5 6">
    <name type="scientific">Allomyces macrogynus (strain ATCC 38327)</name>
    <name type="common">Allomyces javanicus var. macrogynus</name>
    <dbReference type="NCBI Taxonomy" id="578462"/>
    <lineage>
        <taxon>Eukaryota</taxon>
        <taxon>Fungi</taxon>
        <taxon>Fungi incertae sedis</taxon>
        <taxon>Blastocladiomycota</taxon>
        <taxon>Blastocladiomycetes</taxon>
        <taxon>Blastocladiales</taxon>
        <taxon>Blastocladiaceae</taxon>
        <taxon>Allomyces</taxon>
    </lineage>
</organism>
<dbReference type="OMA" id="WGADLIM"/>
<dbReference type="GO" id="GO:0019346">
    <property type="term" value="P:transsulfuration"/>
    <property type="evidence" value="ECO:0007669"/>
    <property type="project" value="InterPro"/>
</dbReference>
<dbReference type="InterPro" id="IPR015422">
    <property type="entry name" value="PyrdxlP-dep_Trfase_small"/>
</dbReference>
<evidence type="ECO:0000313" key="5">
    <source>
        <dbReference type="EMBL" id="KNE70193.1"/>
    </source>
</evidence>
<dbReference type="InterPro" id="IPR000277">
    <property type="entry name" value="Cys/Met-Metab_PyrdxlP-dep_enz"/>
</dbReference>
<dbReference type="VEuPathDB" id="FungiDB:AMAG_15161"/>
<dbReference type="Gene3D" id="3.90.1150.10">
    <property type="entry name" value="Aspartate Aminotransferase, domain 1"/>
    <property type="match status" value="1"/>
</dbReference>
<dbReference type="PIRSF" id="PIRSF001434">
    <property type="entry name" value="CGS"/>
    <property type="match status" value="1"/>
</dbReference>
<dbReference type="EMBL" id="GG745364">
    <property type="protein sequence ID" value="KNE70193.1"/>
    <property type="molecule type" value="Genomic_DNA"/>
</dbReference>
<dbReference type="Pfam" id="PF01053">
    <property type="entry name" value="Cys_Met_Meta_PP"/>
    <property type="match status" value="1"/>
</dbReference>
<dbReference type="Gene3D" id="3.40.640.10">
    <property type="entry name" value="Type I PLP-dependent aspartate aminotransferase-like (Major domain)"/>
    <property type="match status" value="1"/>
</dbReference>
<dbReference type="STRING" id="578462.A0A0L0T5X3"/>
<name>A0A0L0T5X3_ALLM3</name>
<dbReference type="eggNOG" id="KOG0053">
    <property type="taxonomic scope" value="Eukaryota"/>
</dbReference>
<sequence length="447" mass="47033">MSHHATPHGLATRLLHADADLGLGTNQPVVAPLAVATTYIQPEPADLAAYLAAARAKHFPQPAHAVVEDAEPAKPYIYSRMANPTLDRVEAVLGALEQYFGEGAHAVVYSSGLAAIAAALHHAQPRRVIARLGYHGTLFGMAEVIRGRSGPDANTPCAVVPLETALAGGAPLPGDVLVVESPSNPWGGLPNLPALAAWVKQTEGTTLIVDATLAPPPLQNILGVKGVDLVVHSATKYLGGHSDLLGGTVVARSRAVAETLRRERTFLGAVPGNLEAWLLLRSLRTVHLRVPAQAKTATQLATWLQSVVNGEITLLAGTVTKVHHASVTYFDEVPDSDDPAAPAPSSVARALFPTEQWSPVLSVELGSKAAARALPHLVSYGRAATSLGGVESLLEWRYQQDPKGVPDTLVRVSIGLEDFEDLKADWTRALLAAKDVAEAVVAETDAE</sequence>
<dbReference type="InterPro" id="IPR015424">
    <property type="entry name" value="PyrdxlP-dep_Trfase"/>
</dbReference>
<dbReference type="GO" id="GO:0005737">
    <property type="term" value="C:cytoplasm"/>
    <property type="evidence" value="ECO:0007669"/>
    <property type="project" value="TreeGrafter"/>
</dbReference>
<comment type="cofactor">
    <cofactor evidence="1 4">
        <name>pyridoxal 5'-phosphate</name>
        <dbReference type="ChEBI" id="CHEBI:597326"/>
    </cofactor>
</comment>
<dbReference type="InterPro" id="IPR015421">
    <property type="entry name" value="PyrdxlP-dep_Trfase_major"/>
</dbReference>
<dbReference type="GO" id="GO:0016846">
    <property type="term" value="F:carbon-sulfur lyase activity"/>
    <property type="evidence" value="ECO:0007669"/>
    <property type="project" value="TreeGrafter"/>
</dbReference>